<evidence type="ECO:0008006" key="3">
    <source>
        <dbReference type="Google" id="ProtNLM"/>
    </source>
</evidence>
<keyword evidence="2" id="KW-1185">Reference proteome</keyword>
<name>A0A5N6U888_ASPAV</name>
<reference evidence="1 2" key="1">
    <citation type="submission" date="2019-04" db="EMBL/GenBank/DDBJ databases">
        <title>Friends and foes A comparative genomics study of 23 Aspergillus species from section Flavi.</title>
        <authorList>
            <consortium name="DOE Joint Genome Institute"/>
            <person name="Kjaerbolling I."/>
            <person name="Vesth T."/>
            <person name="Frisvad J.C."/>
            <person name="Nybo J.L."/>
            <person name="Theobald S."/>
            <person name="Kildgaard S."/>
            <person name="Isbrandt T."/>
            <person name="Kuo A."/>
            <person name="Sato A."/>
            <person name="Lyhne E.K."/>
            <person name="Kogle M.E."/>
            <person name="Wiebenga A."/>
            <person name="Kun R.S."/>
            <person name="Lubbers R.J."/>
            <person name="Makela M.R."/>
            <person name="Barry K."/>
            <person name="Chovatia M."/>
            <person name="Clum A."/>
            <person name="Daum C."/>
            <person name="Haridas S."/>
            <person name="He G."/>
            <person name="LaButti K."/>
            <person name="Lipzen A."/>
            <person name="Mondo S."/>
            <person name="Riley R."/>
            <person name="Salamov A."/>
            <person name="Simmons B.A."/>
            <person name="Magnuson J.K."/>
            <person name="Henrissat B."/>
            <person name="Mortensen U.H."/>
            <person name="Larsen T.O."/>
            <person name="Devries R.P."/>
            <person name="Grigoriev I.V."/>
            <person name="Machida M."/>
            <person name="Baker S.E."/>
            <person name="Andersen M.R."/>
        </authorList>
    </citation>
    <scope>NUCLEOTIDE SEQUENCE [LARGE SCALE GENOMIC DNA]</scope>
    <source>
        <strain evidence="1 2">IBT 18842</strain>
    </source>
</reference>
<gene>
    <name evidence="1" type="ORF">BDV25DRAFT_147071</name>
</gene>
<proteinExistence type="predicted"/>
<accession>A0A5N6U888</accession>
<evidence type="ECO:0000313" key="2">
    <source>
        <dbReference type="Proteomes" id="UP000325780"/>
    </source>
</evidence>
<dbReference type="AlphaFoldDB" id="A0A5N6U888"/>
<dbReference type="OrthoDB" id="4177236at2759"/>
<protein>
    <recommendedName>
        <fullName evidence="3">Aminoglycoside phosphotransferase domain-containing protein</fullName>
    </recommendedName>
</protein>
<sequence length="103" mass="11890">MNNLSIYPSTTRFFNATTPVLSSICSPGHGGRLVAIRNLHVVKYGRLVNENDGYASYALHLVGQELSIPTPRLYAMFQREDELYFVMEYIDSYYSFMAYTFKR</sequence>
<evidence type="ECO:0000313" key="1">
    <source>
        <dbReference type="EMBL" id="KAE8154828.1"/>
    </source>
</evidence>
<dbReference type="EMBL" id="ML742026">
    <property type="protein sequence ID" value="KAE8154828.1"/>
    <property type="molecule type" value="Genomic_DNA"/>
</dbReference>
<organism evidence="1 2">
    <name type="scientific">Aspergillus avenaceus</name>
    <dbReference type="NCBI Taxonomy" id="36643"/>
    <lineage>
        <taxon>Eukaryota</taxon>
        <taxon>Fungi</taxon>
        <taxon>Dikarya</taxon>
        <taxon>Ascomycota</taxon>
        <taxon>Pezizomycotina</taxon>
        <taxon>Eurotiomycetes</taxon>
        <taxon>Eurotiomycetidae</taxon>
        <taxon>Eurotiales</taxon>
        <taxon>Aspergillaceae</taxon>
        <taxon>Aspergillus</taxon>
        <taxon>Aspergillus subgen. Circumdati</taxon>
    </lineage>
</organism>
<dbReference type="Proteomes" id="UP000325780">
    <property type="component" value="Unassembled WGS sequence"/>
</dbReference>